<dbReference type="InterPro" id="IPR006461">
    <property type="entry name" value="PLAC_motif_containing"/>
</dbReference>
<dbReference type="EMBL" id="REGN01003593">
    <property type="protein sequence ID" value="RNA21815.1"/>
    <property type="molecule type" value="Genomic_DNA"/>
</dbReference>
<organism evidence="2 3">
    <name type="scientific">Brachionus plicatilis</name>
    <name type="common">Marine rotifer</name>
    <name type="synonym">Brachionus muelleri</name>
    <dbReference type="NCBI Taxonomy" id="10195"/>
    <lineage>
        <taxon>Eukaryota</taxon>
        <taxon>Metazoa</taxon>
        <taxon>Spiralia</taxon>
        <taxon>Gnathifera</taxon>
        <taxon>Rotifera</taxon>
        <taxon>Eurotatoria</taxon>
        <taxon>Monogononta</taxon>
        <taxon>Pseudotrocha</taxon>
        <taxon>Ploima</taxon>
        <taxon>Brachionidae</taxon>
        <taxon>Brachionus</taxon>
    </lineage>
</organism>
<dbReference type="Proteomes" id="UP000276133">
    <property type="component" value="Unassembled WGS sequence"/>
</dbReference>
<evidence type="ECO:0000313" key="3">
    <source>
        <dbReference type="Proteomes" id="UP000276133"/>
    </source>
</evidence>
<sequence>MNTDKANVEPIFTTITQPGKAAPIMKGEQQNYVYSTRAWSVGLFDCFDNFREFLLAMFCAPCYMFYLFDRADERFSNLIFGNLTPLRTKIRVERSIDGNLFEDALVAHCCPACTMLQISEEMRLTDPLV</sequence>
<evidence type="ECO:0000256" key="1">
    <source>
        <dbReference type="ARBA" id="ARBA00009024"/>
    </source>
</evidence>
<dbReference type="Pfam" id="PF04749">
    <property type="entry name" value="PLAC8"/>
    <property type="match status" value="1"/>
</dbReference>
<evidence type="ECO:0000313" key="2">
    <source>
        <dbReference type="EMBL" id="RNA21815.1"/>
    </source>
</evidence>
<protein>
    <submittedName>
        <fullName evidence="2">Placenta-specific protein 8-like</fullName>
    </submittedName>
</protein>
<dbReference type="AlphaFoldDB" id="A0A3M7REW7"/>
<comment type="caution">
    <text evidence="2">The sequence shown here is derived from an EMBL/GenBank/DDBJ whole genome shotgun (WGS) entry which is preliminary data.</text>
</comment>
<gene>
    <name evidence="2" type="ORF">BpHYR1_040457</name>
</gene>
<dbReference type="STRING" id="10195.A0A3M7REW7"/>
<accession>A0A3M7REW7</accession>
<name>A0A3M7REW7_BRAPC</name>
<proteinExistence type="inferred from homology"/>
<comment type="similarity">
    <text evidence="1">Belongs to the cornifelin family.</text>
</comment>
<keyword evidence="3" id="KW-1185">Reference proteome</keyword>
<dbReference type="OrthoDB" id="1045822at2759"/>
<reference evidence="2 3" key="1">
    <citation type="journal article" date="2018" name="Sci. Rep.">
        <title>Genomic signatures of local adaptation to the degree of environmental predictability in rotifers.</title>
        <authorList>
            <person name="Franch-Gras L."/>
            <person name="Hahn C."/>
            <person name="Garcia-Roger E.M."/>
            <person name="Carmona M.J."/>
            <person name="Serra M."/>
            <person name="Gomez A."/>
        </authorList>
    </citation>
    <scope>NUCLEOTIDE SEQUENCE [LARGE SCALE GENOMIC DNA]</scope>
    <source>
        <strain evidence="2">HYR1</strain>
    </source>
</reference>